<dbReference type="AlphaFoldDB" id="A0A1M4U257"/>
<evidence type="ECO:0000256" key="3">
    <source>
        <dbReference type="ARBA" id="ARBA00022756"/>
    </source>
</evidence>
<feature type="active site" evidence="5">
    <location>
        <position position="208"/>
    </location>
</feature>
<evidence type="ECO:0000313" key="7">
    <source>
        <dbReference type="EMBL" id="SHE50687.1"/>
    </source>
</evidence>
<organism evidence="7 8">
    <name type="scientific">Thermomonas hydrothermalis</name>
    <dbReference type="NCBI Taxonomy" id="213588"/>
    <lineage>
        <taxon>Bacteria</taxon>
        <taxon>Pseudomonadati</taxon>
        <taxon>Pseudomonadota</taxon>
        <taxon>Gammaproteobacteria</taxon>
        <taxon>Lysobacterales</taxon>
        <taxon>Lysobacteraceae</taxon>
        <taxon>Thermomonas</taxon>
    </lineage>
</organism>
<dbReference type="SUPFAM" id="SSF53474">
    <property type="entry name" value="alpha/beta-Hydrolases"/>
    <property type="match status" value="1"/>
</dbReference>
<dbReference type="PANTHER" id="PTHR43194:SF5">
    <property type="entry name" value="PIMELOYL-[ACYL-CARRIER PROTEIN] METHYL ESTER ESTERASE"/>
    <property type="match status" value="1"/>
</dbReference>
<keyword evidence="8" id="KW-1185">Reference proteome</keyword>
<feature type="binding site" evidence="5">
    <location>
        <position position="236"/>
    </location>
    <ligand>
        <name>substrate</name>
    </ligand>
</feature>
<accession>A0A1M4U257</accession>
<protein>
    <recommendedName>
        <fullName evidence="5">Pimeloyl-[acyl-carrier protein] methyl ester esterase</fullName>
        <ecNumber evidence="5">3.1.1.85</ecNumber>
    </recommendedName>
    <alternativeName>
        <fullName evidence="5">Biotin synthesis protein BioH</fullName>
    </alternativeName>
    <alternativeName>
        <fullName evidence="5">Carboxylesterase BioH</fullName>
    </alternativeName>
</protein>
<reference evidence="8" key="1">
    <citation type="submission" date="2016-11" db="EMBL/GenBank/DDBJ databases">
        <authorList>
            <person name="Varghese N."/>
            <person name="Submissions S."/>
        </authorList>
    </citation>
    <scope>NUCLEOTIDE SEQUENCE [LARGE SCALE GENOMIC DNA]</scope>
    <source>
        <strain evidence="8">DSM 14834</strain>
    </source>
</reference>
<feature type="binding site" evidence="5">
    <location>
        <begin position="82"/>
        <end position="83"/>
    </location>
    <ligand>
        <name>substrate</name>
    </ligand>
</feature>
<feature type="domain" description="AB hydrolase-1" evidence="6">
    <location>
        <begin position="13"/>
        <end position="243"/>
    </location>
</feature>
<dbReference type="GO" id="GO:0090499">
    <property type="term" value="F:pimelyl-[acyl-carrier protein] methyl ester esterase activity"/>
    <property type="evidence" value="ECO:0007669"/>
    <property type="project" value="UniProtKB-EC"/>
</dbReference>
<comment type="catalytic activity">
    <reaction evidence="5">
        <text>6-carboxyhexanoyl-[ACP] methyl ester + H2O = 6-carboxyhexanoyl-[ACP] + methanol + H(+)</text>
        <dbReference type="Rhea" id="RHEA:42700"/>
        <dbReference type="Rhea" id="RHEA-COMP:9955"/>
        <dbReference type="Rhea" id="RHEA-COMP:10186"/>
        <dbReference type="ChEBI" id="CHEBI:15377"/>
        <dbReference type="ChEBI" id="CHEBI:15378"/>
        <dbReference type="ChEBI" id="CHEBI:17790"/>
        <dbReference type="ChEBI" id="CHEBI:78846"/>
        <dbReference type="ChEBI" id="CHEBI:82735"/>
        <dbReference type="EC" id="3.1.1.85"/>
    </reaction>
</comment>
<dbReference type="UniPathway" id="UPA00078"/>
<comment type="function">
    <text evidence="5">The physiological role of BioH is to remove the methyl group introduced by BioC when the pimeloyl moiety is complete. It allows to synthesize pimeloyl-ACP via the fatty acid synthetic pathway through the hydrolysis of the ester bonds of pimeloyl-ACP esters.</text>
</comment>
<evidence type="ECO:0000313" key="8">
    <source>
        <dbReference type="Proteomes" id="UP000242857"/>
    </source>
</evidence>
<gene>
    <name evidence="5" type="primary">bioH</name>
    <name evidence="7" type="ORF">SAMN02745204_00589</name>
</gene>
<comment type="similarity">
    <text evidence="5">Belongs to the AB hydrolase superfamily. Carboxylesterase BioH family.</text>
</comment>
<dbReference type="EMBL" id="FQUK01000006">
    <property type="protein sequence ID" value="SHE50687.1"/>
    <property type="molecule type" value="Genomic_DNA"/>
</dbReference>
<dbReference type="Gene3D" id="3.40.50.1820">
    <property type="entry name" value="alpha/beta hydrolase"/>
    <property type="match status" value="1"/>
</dbReference>
<keyword evidence="4 5" id="KW-0378">Hydrolase</keyword>
<dbReference type="PANTHER" id="PTHR43194">
    <property type="entry name" value="HYDROLASE ALPHA/BETA FOLD FAMILY"/>
    <property type="match status" value="1"/>
</dbReference>
<feature type="active site" evidence="5">
    <location>
        <position position="236"/>
    </location>
</feature>
<proteinExistence type="inferred from homology"/>
<comment type="subunit">
    <text evidence="5">Monomer.</text>
</comment>
<evidence type="ECO:0000256" key="1">
    <source>
        <dbReference type="ARBA" id="ARBA00022487"/>
    </source>
</evidence>
<comment type="caution">
    <text evidence="5">Lacks conserved residue(s) required for the propagation of feature annotation.</text>
</comment>
<name>A0A1M4U257_9GAMM</name>
<feature type="active site" description="Nucleophile" evidence="5">
    <location>
        <position position="82"/>
    </location>
</feature>
<comment type="subcellular location">
    <subcellularLocation>
        <location evidence="5">Cytoplasm</location>
    </subcellularLocation>
</comment>
<dbReference type="GO" id="GO:0005737">
    <property type="term" value="C:cytoplasm"/>
    <property type="evidence" value="ECO:0007669"/>
    <property type="project" value="UniProtKB-SubCell"/>
</dbReference>
<keyword evidence="1 5" id="KW-0719">Serine esterase</keyword>
<dbReference type="InterPro" id="IPR010076">
    <property type="entry name" value="BioH"/>
</dbReference>
<dbReference type="Proteomes" id="UP000242857">
    <property type="component" value="Unassembled WGS sequence"/>
</dbReference>
<dbReference type="Pfam" id="PF00561">
    <property type="entry name" value="Abhydrolase_1"/>
    <property type="match status" value="1"/>
</dbReference>
<feature type="binding site" evidence="5">
    <location>
        <position position="21"/>
    </location>
    <ligand>
        <name>substrate</name>
    </ligand>
</feature>
<evidence type="ECO:0000256" key="5">
    <source>
        <dbReference type="HAMAP-Rule" id="MF_01260"/>
    </source>
</evidence>
<dbReference type="HAMAP" id="MF_01260">
    <property type="entry name" value="Carboxylester"/>
    <property type="match status" value="1"/>
</dbReference>
<dbReference type="NCBIfam" id="TIGR01738">
    <property type="entry name" value="bioH"/>
    <property type="match status" value="1"/>
</dbReference>
<keyword evidence="2 5" id="KW-0963">Cytoplasm</keyword>
<dbReference type="STRING" id="213588.SAMN02745204_00589"/>
<dbReference type="InterPro" id="IPR029058">
    <property type="entry name" value="AB_hydrolase_fold"/>
</dbReference>
<evidence type="ECO:0000256" key="4">
    <source>
        <dbReference type="ARBA" id="ARBA00022801"/>
    </source>
</evidence>
<keyword evidence="3 5" id="KW-0093">Biotin biosynthesis</keyword>
<evidence type="ECO:0000256" key="2">
    <source>
        <dbReference type="ARBA" id="ARBA00022490"/>
    </source>
</evidence>
<dbReference type="InterPro" id="IPR050228">
    <property type="entry name" value="Carboxylesterase_BioH"/>
</dbReference>
<dbReference type="InterPro" id="IPR000073">
    <property type="entry name" value="AB_hydrolase_1"/>
</dbReference>
<dbReference type="EC" id="3.1.1.85" evidence="5"/>
<sequence length="259" mass="27694">MNALHLDIVGAGPPLVVLHGWAMHGGIFAPLVERLRDHRTLYLVDLPGHGYSRHSPLPLALAPCAQAIAAQVPAGAPWCGWSLGGLIALYAALQTPTAVPALALLCATPRFVDGPDWPQGMPQHVFDTFAQGLAQDWQATVDRFLALEAFGSDHMREEMRLLRDAVLARGAPDPRVLDEGLRLLAQTDLRQSLPSLAVPSLWLAGRRDRLVNPQAMQAAAAQAPGARYLAIEHAGHAPFLTHADAVAEALLDFLAGARA</sequence>
<evidence type="ECO:0000259" key="6">
    <source>
        <dbReference type="Pfam" id="PF00561"/>
    </source>
</evidence>
<dbReference type="GO" id="GO:0009102">
    <property type="term" value="P:biotin biosynthetic process"/>
    <property type="evidence" value="ECO:0007669"/>
    <property type="project" value="UniProtKB-UniRule"/>
</dbReference>
<comment type="pathway">
    <text evidence="5">Cofactor biosynthesis; biotin biosynthesis.</text>
</comment>